<dbReference type="Gene3D" id="3.40.50.150">
    <property type="entry name" value="Vaccinia Virus protein VP39"/>
    <property type="match status" value="1"/>
</dbReference>
<dbReference type="STRING" id="1797533.A2731_02450"/>
<dbReference type="InterPro" id="IPR029063">
    <property type="entry name" value="SAM-dependent_MTases_sf"/>
</dbReference>
<evidence type="ECO:0000259" key="3">
    <source>
        <dbReference type="Pfam" id="PF13847"/>
    </source>
</evidence>
<dbReference type="Pfam" id="PF13847">
    <property type="entry name" value="Methyltransf_31"/>
    <property type="match status" value="1"/>
</dbReference>
<dbReference type="GO" id="GO:0032259">
    <property type="term" value="P:methylation"/>
    <property type="evidence" value="ECO:0007669"/>
    <property type="project" value="UniProtKB-KW"/>
</dbReference>
<keyword evidence="2" id="KW-0808">Transferase</keyword>
<dbReference type="InterPro" id="IPR051422">
    <property type="entry name" value="AlkB_tRNA_MeTrf/Diox"/>
</dbReference>
<reference evidence="4 5" key="1">
    <citation type="journal article" date="2016" name="Nat. Commun.">
        <title>Thousands of microbial genomes shed light on interconnected biogeochemical processes in an aquifer system.</title>
        <authorList>
            <person name="Anantharaman K."/>
            <person name="Brown C.T."/>
            <person name="Hug L.A."/>
            <person name="Sharon I."/>
            <person name="Castelle C.J."/>
            <person name="Probst A.J."/>
            <person name="Thomas B.C."/>
            <person name="Singh A."/>
            <person name="Wilkins M.J."/>
            <person name="Karaoz U."/>
            <person name="Brodie E.L."/>
            <person name="Williams K.H."/>
            <person name="Hubbard S.S."/>
            <person name="Banfield J.F."/>
        </authorList>
    </citation>
    <scope>NUCLEOTIDE SEQUENCE [LARGE SCALE GENOMIC DNA]</scope>
</reference>
<evidence type="ECO:0000256" key="1">
    <source>
        <dbReference type="ARBA" id="ARBA00022603"/>
    </source>
</evidence>
<evidence type="ECO:0000313" key="4">
    <source>
        <dbReference type="EMBL" id="OGY43967.1"/>
    </source>
</evidence>
<dbReference type="PANTHER" id="PTHR13069">
    <property type="entry name" value="ALKYLATED DNA REPAIR PROTEIN ALKB HOMOLOG 8"/>
    <property type="match status" value="1"/>
</dbReference>
<protein>
    <recommendedName>
        <fullName evidence="3">Methyltransferase domain-containing protein</fullName>
    </recommendedName>
</protein>
<proteinExistence type="predicted"/>
<name>A0A1G1XXF6_9BACT</name>
<dbReference type="SUPFAM" id="SSF53335">
    <property type="entry name" value="S-adenosyl-L-methionine-dependent methyltransferases"/>
    <property type="match status" value="1"/>
</dbReference>
<dbReference type="EMBL" id="MHIC01000038">
    <property type="protein sequence ID" value="OGY43967.1"/>
    <property type="molecule type" value="Genomic_DNA"/>
</dbReference>
<dbReference type="CDD" id="cd02440">
    <property type="entry name" value="AdoMet_MTases"/>
    <property type="match status" value="1"/>
</dbReference>
<dbReference type="Proteomes" id="UP000176241">
    <property type="component" value="Unassembled WGS sequence"/>
</dbReference>
<accession>A0A1G1XXF6</accession>
<sequence length="243" mass="27894">MKSEVAQKILEQTKQTYDDIAADFDKTRQYLWPGMSSFKQYVKADDRVLDLGCGNGKLRLLFKDVNVDYLGVDNSSNQIEFAKSRSDFRVAHQKFVAAEVFQLPLADNSFNVVFCLAVLHHIPSTKLRLKTLTEIKRVLKPDGILIMSNWNRWQAQYLHYITKHTALKIIGQSELDFKDIFLPWMGGRAMRYYHAFTLGEIRGLIKKSGLKIDDNSLTYWGGKKASRFSYLKAANIVTIAKKC</sequence>
<dbReference type="InterPro" id="IPR025714">
    <property type="entry name" value="Methyltranfer_dom"/>
</dbReference>
<evidence type="ECO:0000256" key="2">
    <source>
        <dbReference type="ARBA" id="ARBA00022679"/>
    </source>
</evidence>
<dbReference type="AlphaFoldDB" id="A0A1G1XXF6"/>
<organism evidence="4 5">
    <name type="scientific">Candidatus Buchananbacteria bacterium RIFCSPHIGHO2_01_FULL_39_8</name>
    <dbReference type="NCBI Taxonomy" id="1797533"/>
    <lineage>
        <taxon>Bacteria</taxon>
        <taxon>Candidatus Buchananiibacteriota</taxon>
    </lineage>
</organism>
<feature type="domain" description="Methyltransferase" evidence="3">
    <location>
        <begin position="44"/>
        <end position="153"/>
    </location>
</feature>
<comment type="caution">
    <text evidence="4">The sequence shown here is derived from an EMBL/GenBank/DDBJ whole genome shotgun (WGS) entry which is preliminary data.</text>
</comment>
<evidence type="ECO:0000313" key="5">
    <source>
        <dbReference type="Proteomes" id="UP000176241"/>
    </source>
</evidence>
<dbReference type="GO" id="GO:0008168">
    <property type="term" value="F:methyltransferase activity"/>
    <property type="evidence" value="ECO:0007669"/>
    <property type="project" value="UniProtKB-KW"/>
</dbReference>
<gene>
    <name evidence="4" type="ORF">A2731_02450</name>
</gene>
<dbReference type="PANTHER" id="PTHR13069:SF21">
    <property type="entry name" value="ALKYLATED DNA REPAIR PROTEIN ALKB HOMOLOG 8"/>
    <property type="match status" value="1"/>
</dbReference>
<keyword evidence="1" id="KW-0489">Methyltransferase</keyword>